<keyword evidence="3" id="KW-1185">Reference proteome</keyword>
<evidence type="ECO:0000313" key="3">
    <source>
        <dbReference type="Proteomes" id="UP000738376"/>
    </source>
</evidence>
<organism evidence="2 3">
    <name type="scientific">Pseudanabaena yagii GIHE-NHR1</name>
    <dbReference type="NCBI Taxonomy" id="2722753"/>
    <lineage>
        <taxon>Bacteria</taxon>
        <taxon>Bacillati</taxon>
        <taxon>Cyanobacteriota</taxon>
        <taxon>Cyanophyceae</taxon>
        <taxon>Pseudanabaenales</taxon>
        <taxon>Pseudanabaenaceae</taxon>
        <taxon>Pseudanabaena</taxon>
        <taxon>Pseudanabaena yagii</taxon>
    </lineage>
</organism>
<gene>
    <name evidence="2" type="ORF">HC246_13895</name>
</gene>
<dbReference type="InterPro" id="IPR007712">
    <property type="entry name" value="RelE/ParE_toxin"/>
</dbReference>
<sequence length="84" mass="9821">MSYQIIIPKPVQKQLDSLPKTQRDRAIAAVRSLTDEPRPTGVKKLKGYEETYRIRFGDYQVIYKVQDKELIILLLSVSHRKDAY</sequence>
<keyword evidence="1" id="KW-1277">Toxin-antitoxin system</keyword>
<comment type="caution">
    <text evidence="2">The sequence shown here is derived from an EMBL/GenBank/DDBJ whole genome shotgun (WGS) entry which is preliminary data.</text>
</comment>
<dbReference type="RefSeq" id="WP_169363896.1">
    <property type="nucleotide sequence ID" value="NZ_JAAVJL010000001.1"/>
</dbReference>
<proteinExistence type="predicted"/>
<dbReference type="Pfam" id="PF05016">
    <property type="entry name" value="ParE_toxin"/>
    <property type="match status" value="1"/>
</dbReference>
<dbReference type="EMBL" id="JAAVJL010000001">
    <property type="protein sequence ID" value="NMF59075.1"/>
    <property type="molecule type" value="Genomic_DNA"/>
</dbReference>
<dbReference type="Gene3D" id="3.30.2310.20">
    <property type="entry name" value="RelE-like"/>
    <property type="match status" value="1"/>
</dbReference>
<protein>
    <submittedName>
        <fullName evidence="2">Type II toxin-antitoxin system RelE/ParE family toxin</fullName>
    </submittedName>
</protein>
<dbReference type="InterPro" id="IPR035093">
    <property type="entry name" value="RelE/ParE_toxin_dom_sf"/>
</dbReference>
<evidence type="ECO:0000256" key="1">
    <source>
        <dbReference type="ARBA" id="ARBA00022649"/>
    </source>
</evidence>
<reference evidence="2 3" key="1">
    <citation type="submission" date="2020-03" db="EMBL/GenBank/DDBJ databases">
        <title>Draft Genome Sequence of 2-Methylisoborneol Producing Pseudanabaena yagii Strain GIHE-NHR1 Isolated from North Han River in South Korea.</title>
        <authorList>
            <person name="Jeong J."/>
        </authorList>
    </citation>
    <scope>NUCLEOTIDE SEQUENCE [LARGE SCALE GENOMIC DNA]</scope>
    <source>
        <strain evidence="2 3">GIHE-NHR1</strain>
    </source>
</reference>
<dbReference type="InterPro" id="IPR052747">
    <property type="entry name" value="TA_system_RelE_toxin"/>
</dbReference>
<dbReference type="PANTHER" id="PTHR38813:SF1">
    <property type="entry name" value="TOXIN RELE1-RELATED"/>
    <property type="match status" value="1"/>
</dbReference>
<dbReference type="PANTHER" id="PTHR38813">
    <property type="match status" value="1"/>
</dbReference>
<dbReference type="SUPFAM" id="SSF143011">
    <property type="entry name" value="RelE-like"/>
    <property type="match status" value="1"/>
</dbReference>
<accession>A0ABX1LSG9</accession>
<dbReference type="Proteomes" id="UP000738376">
    <property type="component" value="Unassembled WGS sequence"/>
</dbReference>
<name>A0ABX1LSG9_9CYAN</name>
<evidence type="ECO:0000313" key="2">
    <source>
        <dbReference type="EMBL" id="NMF59075.1"/>
    </source>
</evidence>